<evidence type="ECO:0000313" key="3">
    <source>
        <dbReference type="EMBL" id="SPO04177.1"/>
    </source>
</evidence>
<evidence type="ECO:0000256" key="1">
    <source>
        <dbReference type="SAM" id="MobiDB-lite"/>
    </source>
</evidence>
<accession>A0AAE8N199</accession>
<sequence>MATNSLGQSLDPKASLKHVNPATSELERNGDPAVPVALSLPQRPLDPNAAPAQPRDPSLKASPEATAGGMADSGLIKYKIEYVGVESGSVFFEGRRTKLDASEEPPVFEYVEVRQSSQHVLSVTTNTSIEDIPKTDRGAGQPYINILSPAVAEALRCVVDYFPEIDFFPNVIRIPEPYSVFVFFEKELTEYRKRVETIAQESDSSCPNRWAAKHIGIVQQFVREQVQKAVDAERERHARGYATYDMLWLLFKPGSDVYVDVSNKGAHEPNVVRSAMNSLLYGANDITEDEVPVIRQHFVDRGRKWCKLRRKVRCYYFDGFTTQVPRHYSGLAMPDPLQYQRWNTDGAEFIHLTAPESGPLKICSCKNCEETIYQHAVTPKFKGYTSIGGLAREELTDHQYFLCDREVESFVFKTRSWELLDVDGFQEPSFDSAHFERLVMKPSTKEFIKNLTQMYMRESSRSSTREELAIKKITQVHKSPTLRKADTTWSADFVEGKGEGLTILLHGRPGVGKTYTAECIADYTERPLLSLTCSDIGVDPKDIEQNLLKWFKLAERWGAIILIDEADIYMEQRQVQDIERNHLVAGFLRALEYYKGILFLTTNRVGTFDEAFMSRIHVQIHYPEFQDEERDRLWGGFFEKLEEDRETTMRITQSAKDYVQSQELQSLKWNGREIRNSFQVAVALAEAQGHKDKQGRVLIKSDHIKATVQMSREFRDYLVKLHKGDMSKKASLMGHRYDAYGKETAGSEKY</sequence>
<organism evidence="3 4">
    <name type="scientific">Cephalotrichum gorgonifer</name>
    <dbReference type="NCBI Taxonomy" id="2041049"/>
    <lineage>
        <taxon>Eukaryota</taxon>
        <taxon>Fungi</taxon>
        <taxon>Dikarya</taxon>
        <taxon>Ascomycota</taxon>
        <taxon>Pezizomycotina</taxon>
        <taxon>Sordariomycetes</taxon>
        <taxon>Hypocreomycetidae</taxon>
        <taxon>Microascales</taxon>
        <taxon>Microascaceae</taxon>
        <taxon>Cephalotrichum</taxon>
    </lineage>
</organism>
<dbReference type="EMBL" id="ONZQ02000009">
    <property type="protein sequence ID" value="SPO04177.1"/>
    <property type="molecule type" value="Genomic_DNA"/>
</dbReference>
<comment type="caution">
    <text evidence="3">The sequence shown here is derived from an EMBL/GenBank/DDBJ whole genome shotgun (WGS) entry which is preliminary data.</text>
</comment>
<dbReference type="SMART" id="SM00382">
    <property type="entry name" value="AAA"/>
    <property type="match status" value="1"/>
</dbReference>
<evidence type="ECO:0000313" key="4">
    <source>
        <dbReference type="Proteomes" id="UP001187682"/>
    </source>
</evidence>
<name>A0AAE8N199_9PEZI</name>
<dbReference type="PANTHER" id="PTHR46411">
    <property type="entry name" value="FAMILY ATPASE, PUTATIVE-RELATED"/>
    <property type="match status" value="1"/>
</dbReference>
<dbReference type="SUPFAM" id="SSF52540">
    <property type="entry name" value="P-loop containing nucleoside triphosphate hydrolases"/>
    <property type="match status" value="1"/>
</dbReference>
<reference evidence="3" key="1">
    <citation type="submission" date="2018-03" db="EMBL/GenBank/DDBJ databases">
        <authorList>
            <person name="Guldener U."/>
        </authorList>
    </citation>
    <scope>NUCLEOTIDE SEQUENCE</scope>
</reference>
<gene>
    <name evidence="3" type="ORF">DNG_06860</name>
</gene>
<protein>
    <recommendedName>
        <fullName evidence="2">AAA+ ATPase domain-containing protein</fullName>
    </recommendedName>
</protein>
<dbReference type="Gene3D" id="3.40.50.300">
    <property type="entry name" value="P-loop containing nucleotide triphosphate hydrolases"/>
    <property type="match status" value="1"/>
</dbReference>
<dbReference type="InterPro" id="IPR056599">
    <property type="entry name" value="AAA_lid_fung"/>
</dbReference>
<evidence type="ECO:0000259" key="2">
    <source>
        <dbReference type="SMART" id="SM00382"/>
    </source>
</evidence>
<keyword evidence="4" id="KW-1185">Reference proteome</keyword>
<dbReference type="GO" id="GO:0016887">
    <property type="term" value="F:ATP hydrolysis activity"/>
    <property type="evidence" value="ECO:0007669"/>
    <property type="project" value="InterPro"/>
</dbReference>
<dbReference type="GO" id="GO:0005524">
    <property type="term" value="F:ATP binding"/>
    <property type="evidence" value="ECO:0007669"/>
    <property type="project" value="InterPro"/>
</dbReference>
<dbReference type="CDD" id="cd19481">
    <property type="entry name" value="RecA-like_protease"/>
    <property type="match status" value="1"/>
</dbReference>
<dbReference type="AlphaFoldDB" id="A0AAE8N199"/>
<dbReference type="InterPro" id="IPR003593">
    <property type="entry name" value="AAA+_ATPase"/>
</dbReference>
<dbReference type="PANTHER" id="PTHR46411:SF4">
    <property type="entry name" value="AAA+ ATPASE DOMAIN-CONTAINING PROTEIN"/>
    <property type="match status" value="1"/>
</dbReference>
<dbReference type="InterPro" id="IPR003959">
    <property type="entry name" value="ATPase_AAA_core"/>
</dbReference>
<proteinExistence type="predicted"/>
<dbReference type="InterPro" id="IPR027417">
    <property type="entry name" value="P-loop_NTPase"/>
</dbReference>
<dbReference type="Pfam" id="PF00004">
    <property type="entry name" value="AAA"/>
    <property type="match status" value="1"/>
</dbReference>
<dbReference type="Pfam" id="PF23232">
    <property type="entry name" value="AAA_lid_13"/>
    <property type="match status" value="1"/>
</dbReference>
<feature type="region of interest" description="Disordered" evidence="1">
    <location>
        <begin position="1"/>
        <end position="66"/>
    </location>
</feature>
<dbReference type="Proteomes" id="UP001187682">
    <property type="component" value="Unassembled WGS sequence"/>
</dbReference>
<feature type="domain" description="AAA+ ATPase" evidence="2">
    <location>
        <begin position="499"/>
        <end position="624"/>
    </location>
</feature>